<dbReference type="Proteomes" id="UP001557485">
    <property type="component" value="Unassembled WGS sequence"/>
</dbReference>
<proteinExistence type="predicted"/>
<comment type="caution">
    <text evidence="1">The sequence shown here is derived from an EMBL/GenBank/DDBJ whole genome shotgun (WGS) entry which is preliminary data.</text>
</comment>
<name>A0ABV3U7W2_9GAMM</name>
<dbReference type="RefSeq" id="WP_368381357.1">
    <property type="nucleotide sequence ID" value="NZ_JBFRYA010000007.1"/>
</dbReference>
<reference evidence="1 2" key="1">
    <citation type="journal article" date="2011" name="Int. J. Syst. Evol. Microbiol.">
        <title>Zhongshania antarctica gen. nov., sp. nov. and Zhongshania guokunii sp. nov., gammaproteobacteria respectively isolated from coastal attached (fast) ice and surface seawater of the Antarctic.</title>
        <authorList>
            <person name="Li H.J."/>
            <person name="Zhang X.Y."/>
            <person name="Chen C.X."/>
            <person name="Zhang Y.J."/>
            <person name="Gao Z.M."/>
            <person name="Yu Y."/>
            <person name="Chen X.L."/>
            <person name="Chen B."/>
            <person name="Zhang Y.Z."/>
        </authorList>
    </citation>
    <scope>NUCLEOTIDE SEQUENCE [LARGE SCALE GENOMIC DNA]</scope>
    <source>
        <strain evidence="1 2">ZS6-22T</strain>
    </source>
</reference>
<accession>A0ABV3U7W2</accession>
<evidence type="ECO:0000313" key="1">
    <source>
        <dbReference type="EMBL" id="MEX1669084.1"/>
    </source>
</evidence>
<protein>
    <submittedName>
        <fullName evidence="1">Uncharacterized protein</fullName>
    </submittedName>
</protein>
<keyword evidence="2" id="KW-1185">Reference proteome</keyword>
<sequence>MDKNPSTLLKDLALDASVLVQQAEGGDHIAARELIVRAAKEIDEGRLNDPDLRRFIAQSLTAVLAGKTAKRSFRLTEKPGAKPKHSAEFEELIVQAIIDEGISRSKAESKNGNTGGYLRVAKKIGTSASTVEKYYKKFASKIEEAQRIQDEFRQEDYRE</sequence>
<organism evidence="1 2">
    <name type="scientific">Zhongshania guokunii</name>
    <dbReference type="NCBI Taxonomy" id="641783"/>
    <lineage>
        <taxon>Bacteria</taxon>
        <taxon>Pseudomonadati</taxon>
        <taxon>Pseudomonadota</taxon>
        <taxon>Gammaproteobacteria</taxon>
        <taxon>Cellvibrionales</taxon>
        <taxon>Spongiibacteraceae</taxon>
        <taxon>Zhongshania</taxon>
    </lineage>
</organism>
<dbReference type="EMBL" id="JBFRYA010000007">
    <property type="protein sequence ID" value="MEX1669084.1"/>
    <property type="molecule type" value="Genomic_DNA"/>
</dbReference>
<gene>
    <name evidence="1" type="ORF">AB4876_09170</name>
</gene>
<evidence type="ECO:0000313" key="2">
    <source>
        <dbReference type="Proteomes" id="UP001557485"/>
    </source>
</evidence>